<reference evidence="2" key="1">
    <citation type="submission" date="2020-01" db="EMBL/GenBank/DDBJ databases">
        <title>The Celery Genome Sequence Reveals Sequential Paleo-tetraploidization, Resistance Gene Elimination, Karyotype Evolution, and Functional Innovation in Apiales.</title>
        <authorList>
            <person name="Song X."/>
        </authorList>
    </citation>
    <scope>NUCLEOTIDE SEQUENCE</scope>
    <source>
        <tissue evidence="2">Leaf</tissue>
    </source>
</reference>
<evidence type="ECO:0000313" key="3">
    <source>
        <dbReference type="Proteomes" id="UP000593563"/>
    </source>
</evidence>
<dbReference type="AlphaFoldDB" id="A0A6L5BE89"/>
<dbReference type="EMBL" id="WRXP01001236">
    <property type="protein sequence ID" value="KAF1002394.1"/>
    <property type="molecule type" value="Genomic_DNA"/>
</dbReference>
<evidence type="ECO:0008006" key="4">
    <source>
        <dbReference type="Google" id="ProtNLM"/>
    </source>
</evidence>
<comment type="caution">
    <text evidence="2">The sequence shown here is derived from an EMBL/GenBank/DDBJ whole genome shotgun (WGS) entry which is preliminary data.</text>
</comment>
<accession>A0A6L5BE89</accession>
<feature type="compositionally biased region" description="Polar residues" evidence="1">
    <location>
        <begin position="50"/>
        <end position="76"/>
    </location>
</feature>
<proteinExistence type="predicted"/>
<gene>
    <name evidence="2" type="ORF">AG4045_017635</name>
</gene>
<organism evidence="2 3">
    <name type="scientific">Apium graveolens</name>
    <name type="common">Celery</name>
    <dbReference type="NCBI Taxonomy" id="4045"/>
    <lineage>
        <taxon>Eukaryota</taxon>
        <taxon>Viridiplantae</taxon>
        <taxon>Streptophyta</taxon>
        <taxon>Embryophyta</taxon>
        <taxon>Tracheophyta</taxon>
        <taxon>Spermatophyta</taxon>
        <taxon>Magnoliopsida</taxon>
        <taxon>eudicotyledons</taxon>
        <taxon>Gunneridae</taxon>
        <taxon>Pentapetalae</taxon>
        <taxon>asterids</taxon>
        <taxon>campanulids</taxon>
        <taxon>Apiales</taxon>
        <taxon>Apiaceae</taxon>
        <taxon>Apioideae</taxon>
        <taxon>apioid superclade</taxon>
        <taxon>Apieae</taxon>
        <taxon>Apium</taxon>
    </lineage>
</organism>
<evidence type="ECO:0000313" key="2">
    <source>
        <dbReference type="EMBL" id="KAF1002394.1"/>
    </source>
</evidence>
<name>A0A6L5BE89_APIGR</name>
<dbReference type="Proteomes" id="UP000593563">
    <property type="component" value="Unassembled WGS sequence"/>
</dbReference>
<feature type="region of interest" description="Disordered" evidence="1">
    <location>
        <begin position="50"/>
        <end position="78"/>
    </location>
</feature>
<keyword evidence="3" id="KW-1185">Reference proteome</keyword>
<sequence length="165" mass="18156">MREFSQLVQNDRIAQVGRFEELLNQNIGFEVLVGAYSQALNSVVTVETVSTAPPNASNDGEPSSEPTSISEVPQSRENLERNLCAETNEKEGKLVNKEERGKGSIGKGVYLAYLTMVKGGAFVPIIVLAHSSFQGLQIVSIYWMAWACPTIEAEEVKDINYILFV</sequence>
<protein>
    <recommendedName>
        <fullName evidence="4">ABC transmembrane type-1 domain-containing protein</fullName>
    </recommendedName>
</protein>
<evidence type="ECO:0000256" key="1">
    <source>
        <dbReference type="SAM" id="MobiDB-lite"/>
    </source>
</evidence>